<gene>
    <name evidence="2" type="ORF">EVOR1521_LOCUS17954</name>
</gene>
<dbReference type="InterPro" id="IPR029052">
    <property type="entry name" value="Metallo-depent_PP-like"/>
</dbReference>
<evidence type="ECO:0000313" key="2">
    <source>
        <dbReference type="EMBL" id="CAJ1392999.1"/>
    </source>
</evidence>
<evidence type="ECO:0000313" key="3">
    <source>
        <dbReference type="Proteomes" id="UP001178507"/>
    </source>
</evidence>
<accession>A0AA36IUK4</accession>
<dbReference type="SUPFAM" id="SSF56300">
    <property type="entry name" value="Metallo-dependent phosphatases"/>
    <property type="match status" value="1"/>
</dbReference>
<reference evidence="2" key="1">
    <citation type="submission" date="2023-08" db="EMBL/GenBank/DDBJ databases">
        <authorList>
            <person name="Chen Y."/>
            <person name="Shah S."/>
            <person name="Dougan E. K."/>
            <person name="Thang M."/>
            <person name="Chan C."/>
        </authorList>
    </citation>
    <scope>NUCLEOTIDE SEQUENCE</scope>
</reference>
<sequence length="519" mass="58351">MQALSKVVSCFCPPAREQRPASAAPVSAAPERRLRLVQLANLPAQDFTHKEGAAAEHAWLVRAIKSERCVPITLWVLYREWVDDVIDGQVEHVDSWHHFVVARALGLNLSKTKEVKPHEAADLLALLAEDRKLGPGDPATCLEAWLEATREAFDFRFRKAHHRGFDGLTLEEEGSWEGEFFFVQLADPQLGMLHGDKSWEEEKAMLSRAVKHVNRLKPRFLLVSGDLTNAWPVGPQADPSSAAKQVVAVKEVLREVDSSIPIVLVPGNHDIGQVPTSNELDLYSSRWGDDYFSFWVGGVYFMVLNSQFYMDSSKTESQRKDQDAWIEAQFAALRRRQPKHVVMLSHVPPFIAEPSEPQGWANWEREPRDRIVKLAKDAGVRLWLCGHYHGNAVAVDDDLEVVTCAGVGSNINWTANAGVVATSNRPDFDKCVGDPPFFADAQHSGLRIVRFDEEGPRHSWFVLADVPLKLDDAFRQDGNYNGSPRRKKKRASEAINNRLGLDGNAQEDIFKSPFRHQTY</sequence>
<name>A0AA36IUK4_9DINO</name>
<organism evidence="2 3">
    <name type="scientific">Effrenium voratum</name>
    <dbReference type="NCBI Taxonomy" id="2562239"/>
    <lineage>
        <taxon>Eukaryota</taxon>
        <taxon>Sar</taxon>
        <taxon>Alveolata</taxon>
        <taxon>Dinophyceae</taxon>
        <taxon>Suessiales</taxon>
        <taxon>Symbiodiniaceae</taxon>
        <taxon>Effrenium</taxon>
    </lineage>
</organism>
<dbReference type="GO" id="GO:0016787">
    <property type="term" value="F:hydrolase activity"/>
    <property type="evidence" value="ECO:0007669"/>
    <property type="project" value="InterPro"/>
</dbReference>
<evidence type="ECO:0000259" key="1">
    <source>
        <dbReference type="Pfam" id="PF00149"/>
    </source>
</evidence>
<comment type="caution">
    <text evidence="2">The sequence shown here is derived from an EMBL/GenBank/DDBJ whole genome shotgun (WGS) entry which is preliminary data.</text>
</comment>
<dbReference type="InterPro" id="IPR004843">
    <property type="entry name" value="Calcineurin-like_PHP"/>
</dbReference>
<dbReference type="InterPro" id="IPR051918">
    <property type="entry name" value="STPP_CPPED1"/>
</dbReference>
<dbReference type="Gene3D" id="3.60.21.10">
    <property type="match status" value="1"/>
</dbReference>
<protein>
    <recommendedName>
        <fullName evidence="1">Calcineurin-like phosphoesterase domain-containing protein</fullName>
    </recommendedName>
</protein>
<dbReference type="AlphaFoldDB" id="A0AA36IUK4"/>
<dbReference type="PANTHER" id="PTHR43143:SF1">
    <property type="entry name" value="SERINE_THREONINE-PROTEIN PHOSPHATASE CPPED1"/>
    <property type="match status" value="1"/>
</dbReference>
<feature type="domain" description="Calcineurin-like phosphoesterase" evidence="1">
    <location>
        <begin position="186"/>
        <end position="390"/>
    </location>
</feature>
<dbReference type="Proteomes" id="UP001178507">
    <property type="component" value="Unassembled WGS sequence"/>
</dbReference>
<dbReference type="PANTHER" id="PTHR43143">
    <property type="entry name" value="METALLOPHOSPHOESTERASE, CALCINEURIN SUPERFAMILY"/>
    <property type="match status" value="1"/>
</dbReference>
<keyword evidence="3" id="KW-1185">Reference proteome</keyword>
<proteinExistence type="predicted"/>
<dbReference type="Pfam" id="PF00149">
    <property type="entry name" value="Metallophos"/>
    <property type="match status" value="1"/>
</dbReference>
<dbReference type="EMBL" id="CAUJNA010002447">
    <property type="protein sequence ID" value="CAJ1392999.1"/>
    <property type="molecule type" value="Genomic_DNA"/>
</dbReference>